<reference evidence="1" key="1">
    <citation type="submission" date="2021-06" db="EMBL/GenBank/DDBJ databases">
        <authorList>
            <person name="Kallberg Y."/>
            <person name="Tangrot J."/>
            <person name="Rosling A."/>
        </authorList>
    </citation>
    <scope>NUCLEOTIDE SEQUENCE</scope>
    <source>
        <strain evidence="1">CL356</strain>
    </source>
</reference>
<feature type="non-terminal residue" evidence="1">
    <location>
        <position position="1"/>
    </location>
</feature>
<sequence>TKRLISGELPNTKAYIRSKVGVLGYICPKRSRKDLPSWATMKGVSQPSHK</sequence>
<gene>
    <name evidence="1" type="ORF">ACOLOM_LOCUS12848</name>
</gene>
<proteinExistence type="predicted"/>
<dbReference type="EMBL" id="CAJVPT010054803">
    <property type="protein sequence ID" value="CAG8754006.1"/>
    <property type="molecule type" value="Genomic_DNA"/>
</dbReference>
<keyword evidence="2" id="KW-1185">Reference proteome</keyword>
<evidence type="ECO:0000313" key="1">
    <source>
        <dbReference type="EMBL" id="CAG8754006.1"/>
    </source>
</evidence>
<accession>A0ACA9QJ88</accession>
<protein>
    <submittedName>
        <fullName evidence="1">2691_t:CDS:1</fullName>
    </submittedName>
</protein>
<organism evidence="1 2">
    <name type="scientific">Acaulospora colombiana</name>
    <dbReference type="NCBI Taxonomy" id="27376"/>
    <lineage>
        <taxon>Eukaryota</taxon>
        <taxon>Fungi</taxon>
        <taxon>Fungi incertae sedis</taxon>
        <taxon>Mucoromycota</taxon>
        <taxon>Glomeromycotina</taxon>
        <taxon>Glomeromycetes</taxon>
        <taxon>Diversisporales</taxon>
        <taxon>Acaulosporaceae</taxon>
        <taxon>Acaulospora</taxon>
    </lineage>
</organism>
<evidence type="ECO:0000313" key="2">
    <source>
        <dbReference type="Proteomes" id="UP000789525"/>
    </source>
</evidence>
<dbReference type="Proteomes" id="UP000789525">
    <property type="component" value="Unassembled WGS sequence"/>
</dbReference>
<name>A0ACA9QJ88_9GLOM</name>
<comment type="caution">
    <text evidence="1">The sequence shown here is derived from an EMBL/GenBank/DDBJ whole genome shotgun (WGS) entry which is preliminary data.</text>
</comment>